<evidence type="ECO:0000256" key="10">
    <source>
        <dbReference type="HAMAP-Rule" id="MF_03159"/>
    </source>
</evidence>
<organism evidence="12 13">
    <name type="scientific">Rhodosorus marinus</name>
    <dbReference type="NCBI Taxonomy" id="101924"/>
    <lineage>
        <taxon>Eukaryota</taxon>
        <taxon>Rhodophyta</taxon>
        <taxon>Stylonematophyceae</taxon>
        <taxon>Stylonematales</taxon>
        <taxon>Stylonemataceae</taxon>
        <taxon>Rhodosorus</taxon>
    </lineage>
</organism>
<dbReference type="AlphaFoldDB" id="A0AAV8UXF2"/>
<keyword evidence="8 10" id="KW-0520">NAD</keyword>
<sequence>MIGFAEFGISRLSKFQRHRAGAQSIRHVSRKLAVLRSMKYLNAETAAAVDESLMGAEVGFTLEQLMELAGLAVAQAVVDFVKSPDCSVIVVAGPGNNGGDGLVAARHLKQFGYKVQVLYPKQGRNEHYSKLRKQLDAENIEFVSEFTPADVILDSIFGFSFKGSVRDPFREVISSINSQQSSKVVCVDVPSGWDVDGKEHDQGSVRIENPDCVISLTAPKAAVQNFEGAHYLGGRFVPEHVREAFDLERYPYPGDKGILLLKSH</sequence>
<comment type="function">
    <text evidence="10">Catalyzes the epimerization of the S- and R-forms of NAD(P)HX, a damaged form of NAD(P)H that is a result of enzymatic or heat-dependent hydration. This is a prerequisite for the S-specific NAD(P)H-hydrate dehydratase to allow the repair of both epimers of NAD(P)HX.</text>
</comment>
<dbReference type="NCBIfam" id="TIGR00197">
    <property type="entry name" value="yjeF_nterm"/>
    <property type="match status" value="1"/>
</dbReference>
<gene>
    <name evidence="12" type="ORF">NDN08_001725</name>
</gene>
<dbReference type="GO" id="GO:0005739">
    <property type="term" value="C:mitochondrion"/>
    <property type="evidence" value="ECO:0007669"/>
    <property type="project" value="TreeGrafter"/>
</dbReference>
<dbReference type="GO" id="GO:0000166">
    <property type="term" value="F:nucleotide binding"/>
    <property type="evidence" value="ECO:0007669"/>
    <property type="project" value="UniProtKB-KW"/>
</dbReference>
<dbReference type="PANTHER" id="PTHR13232:SF10">
    <property type="entry name" value="NAD(P)H-HYDRATE EPIMERASE"/>
    <property type="match status" value="1"/>
</dbReference>
<feature type="binding site" evidence="10">
    <location>
        <position position="191"/>
    </location>
    <ligand>
        <name>K(+)</name>
        <dbReference type="ChEBI" id="CHEBI:29103"/>
    </ligand>
</feature>
<dbReference type="SUPFAM" id="SSF64153">
    <property type="entry name" value="YjeF N-terminal domain-like"/>
    <property type="match status" value="1"/>
</dbReference>
<comment type="catalytic activity">
    <reaction evidence="2 10">
        <text>(6R)-NADPHX = (6S)-NADPHX</text>
        <dbReference type="Rhea" id="RHEA:32227"/>
        <dbReference type="ChEBI" id="CHEBI:64076"/>
        <dbReference type="ChEBI" id="CHEBI:64077"/>
        <dbReference type="EC" id="5.1.99.6"/>
    </reaction>
</comment>
<keyword evidence="13" id="KW-1185">Reference proteome</keyword>
<name>A0AAV8UXF2_9RHOD</name>
<feature type="binding site" evidence="10">
    <location>
        <begin position="96"/>
        <end position="100"/>
    </location>
    <ligand>
        <name>(6S)-NADPHX</name>
        <dbReference type="ChEBI" id="CHEBI:64076"/>
    </ligand>
</feature>
<evidence type="ECO:0000256" key="5">
    <source>
        <dbReference type="ARBA" id="ARBA00022741"/>
    </source>
</evidence>
<dbReference type="Proteomes" id="UP001157974">
    <property type="component" value="Unassembled WGS sequence"/>
</dbReference>
<reference evidence="12 13" key="1">
    <citation type="journal article" date="2023" name="Nat. Commun.">
        <title>Origin of minicircular mitochondrial genomes in red algae.</title>
        <authorList>
            <person name="Lee Y."/>
            <person name="Cho C.H."/>
            <person name="Lee Y.M."/>
            <person name="Park S.I."/>
            <person name="Yang J.H."/>
            <person name="West J.A."/>
            <person name="Bhattacharya D."/>
            <person name="Yoon H.S."/>
        </authorList>
    </citation>
    <scope>NUCLEOTIDE SEQUENCE [LARGE SCALE GENOMIC DNA]</scope>
    <source>
        <strain evidence="12 13">CCMP1338</strain>
        <tissue evidence="12">Whole cell</tissue>
    </source>
</reference>
<dbReference type="InterPro" id="IPR032976">
    <property type="entry name" value="YJEFN_prot_NAXE-like"/>
</dbReference>
<accession>A0AAV8UXF2</accession>
<evidence type="ECO:0000259" key="11">
    <source>
        <dbReference type="PROSITE" id="PS51385"/>
    </source>
</evidence>
<evidence type="ECO:0000256" key="8">
    <source>
        <dbReference type="ARBA" id="ARBA00023027"/>
    </source>
</evidence>
<evidence type="ECO:0000256" key="9">
    <source>
        <dbReference type="ARBA" id="ARBA00023235"/>
    </source>
</evidence>
<comment type="cofactor">
    <cofactor evidence="10">
        <name>K(+)</name>
        <dbReference type="ChEBI" id="CHEBI:29103"/>
    </cofactor>
    <text evidence="10">Binds 1 potassium ion per subunit.</text>
</comment>
<dbReference type="PROSITE" id="PS51385">
    <property type="entry name" value="YJEF_N"/>
    <property type="match status" value="1"/>
</dbReference>
<dbReference type="Gene3D" id="3.40.50.10260">
    <property type="entry name" value="YjeF N-terminal domain"/>
    <property type="match status" value="1"/>
</dbReference>
<evidence type="ECO:0000313" key="12">
    <source>
        <dbReference type="EMBL" id="KAJ8905216.1"/>
    </source>
</evidence>
<feature type="binding site" evidence="10">
    <location>
        <position position="188"/>
    </location>
    <ligand>
        <name>(6S)-NADPHX</name>
        <dbReference type="ChEBI" id="CHEBI:64076"/>
    </ligand>
</feature>
<dbReference type="InterPro" id="IPR036652">
    <property type="entry name" value="YjeF_N_dom_sf"/>
</dbReference>
<dbReference type="PANTHER" id="PTHR13232">
    <property type="entry name" value="NAD(P)H-HYDRATE EPIMERASE"/>
    <property type="match status" value="1"/>
</dbReference>
<dbReference type="HAMAP" id="MF_01966">
    <property type="entry name" value="NADHX_epimerase"/>
    <property type="match status" value="1"/>
</dbReference>
<keyword evidence="5 10" id="KW-0547">Nucleotide-binding</keyword>
<evidence type="ECO:0000256" key="7">
    <source>
        <dbReference type="ARBA" id="ARBA00022958"/>
    </source>
</evidence>
<feature type="domain" description="YjeF N-terminal" evidence="11">
    <location>
        <begin position="46"/>
        <end position="249"/>
    </location>
</feature>
<feature type="binding site" evidence="10">
    <location>
        <begin position="158"/>
        <end position="164"/>
    </location>
    <ligand>
        <name>(6S)-NADPHX</name>
        <dbReference type="ChEBI" id="CHEBI:64076"/>
    </ligand>
</feature>
<feature type="binding site" evidence="10">
    <location>
        <position position="97"/>
    </location>
    <ligand>
        <name>K(+)</name>
        <dbReference type="ChEBI" id="CHEBI:29103"/>
    </ligand>
</feature>
<comment type="similarity">
    <text evidence="10">Belongs to the NnrE/AIBP family.</text>
</comment>
<keyword evidence="7 10" id="KW-0630">Potassium</keyword>
<comment type="caution">
    <text evidence="10">Lacks conserved residue(s) required for the propagation of feature annotation.</text>
</comment>
<feature type="binding site" evidence="10">
    <location>
        <position position="154"/>
    </location>
    <ligand>
        <name>K(+)</name>
        <dbReference type="ChEBI" id="CHEBI:29103"/>
    </ligand>
</feature>
<dbReference type="GO" id="GO:0052856">
    <property type="term" value="F:NAD(P)HX epimerase activity"/>
    <property type="evidence" value="ECO:0007669"/>
    <property type="project" value="UniProtKB-UniRule"/>
</dbReference>
<evidence type="ECO:0000256" key="3">
    <source>
        <dbReference type="ARBA" id="ARBA00012228"/>
    </source>
</evidence>
<evidence type="ECO:0000256" key="2">
    <source>
        <dbReference type="ARBA" id="ARBA00000909"/>
    </source>
</evidence>
<dbReference type="Pfam" id="PF03853">
    <property type="entry name" value="YjeF_N"/>
    <property type="match status" value="1"/>
</dbReference>
<comment type="catalytic activity">
    <reaction evidence="1 10">
        <text>(6R)-NADHX = (6S)-NADHX</text>
        <dbReference type="Rhea" id="RHEA:32215"/>
        <dbReference type="ChEBI" id="CHEBI:64074"/>
        <dbReference type="ChEBI" id="CHEBI:64075"/>
        <dbReference type="EC" id="5.1.99.6"/>
    </reaction>
</comment>
<dbReference type="GO" id="GO:0046872">
    <property type="term" value="F:metal ion binding"/>
    <property type="evidence" value="ECO:0007669"/>
    <property type="project" value="UniProtKB-KW"/>
</dbReference>
<evidence type="ECO:0000256" key="6">
    <source>
        <dbReference type="ARBA" id="ARBA00022857"/>
    </source>
</evidence>
<dbReference type="EMBL" id="JAMWBK010000005">
    <property type="protein sequence ID" value="KAJ8905216.1"/>
    <property type="molecule type" value="Genomic_DNA"/>
</dbReference>
<evidence type="ECO:0000256" key="4">
    <source>
        <dbReference type="ARBA" id="ARBA00022723"/>
    </source>
</evidence>
<evidence type="ECO:0000256" key="1">
    <source>
        <dbReference type="ARBA" id="ARBA00000013"/>
    </source>
</evidence>
<dbReference type="InterPro" id="IPR004443">
    <property type="entry name" value="YjeF_N_dom"/>
</dbReference>
<evidence type="ECO:0000313" key="13">
    <source>
        <dbReference type="Proteomes" id="UP001157974"/>
    </source>
</evidence>
<dbReference type="EC" id="5.1.99.6" evidence="3 10"/>
<keyword evidence="6" id="KW-0521">NADP</keyword>
<keyword evidence="9 10" id="KW-0413">Isomerase</keyword>
<comment type="caution">
    <text evidence="12">The sequence shown here is derived from an EMBL/GenBank/DDBJ whole genome shotgun (WGS) entry which is preliminary data.</text>
</comment>
<keyword evidence="4 10" id="KW-0479">Metal-binding</keyword>
<protein>
    <recommendedName>
        <fullName evidence="3 10">NAD(P)H-hydrate epimerase</fullName>
        <ecNumber evidence="3 10">5.1.99.6</ecNumber>
    </recommendedName>
    <alternativeName>
        <fullName evidence="10">NAD(P)HX epimerase</fullName>
    </alternativeName>
</protein>
<proteinExistence type="inferred from homology"/>